<dbReference type="Proteomes" id="UP001367676">
    <property type="component" value="Unassembled WGS sequence"/>
</dbReference>
<name>A0AAN9Y0H0_9HEMI</name>
<gene>
    <name evidence="1" type="ORF">V9T40_000438</name>
</gene>
<dbReference type="AlphaFoldDB" id="A0AAN9Y0H0"/>
<organism evidence="1 2">
    <name type="scientific">Parthenolecanium corni</name>
    <dbReference type="NCBI Taxonomy" id="536013"/>
    <lineage>
        <taxon>Eukaryota</taxon>
        <taxon>Metazoa</taxon>
        <taxon>Ecdysozoa</taxon>
        <taxon>Arthropoda</taxon>
        <taxon>Hexapoda</taxon>
        <taxon>Insecta</taxon>
        <taxon>Pterygota</taxon>
        <taxon>Neoptera</taxon>
        <taxon>Paraneoptera</taxon>
        <taxon>Hemiptera</taxon>
        <taxon>Sternorrhyncha</taxon>
        <taxon>Coccoidea</taxon>
        <taxon>Coccidae</taxon>
        <taxon>Parthenolecanium</taxon>
    </lineage>
</organism>
<protein>
    <submittedName>
        <fullName evidence="1">Uncharacterized protein</fullName>
    </submittedName>
</protein>
<dbReference type="SUPFAM" id="SSF57850">
    <property type="entry name" value="RING/U-box"/>
    <property type="match status" value="1"/>
</dbReference>
<keyword evidence="2" id="KW-1185">Reference proteome</keyword>
<sequence>MIKTFTEVEETVPCDRLFSTLFISDAFDSHFSTPDYSSLLMASINDQCSSFQDAAKDCELSAILESHRKKGNFRQRIRSLREECEDGPLLASAEDVAETDDDSGFVVACRSKRGRRSREFISKDNSNCDLELETSSPSQSFTETDSNMADSELEILFRVAEQQWANFKELSGEEMGEKLDEVRRRQNSFEDKNETVEKLPSKPAWIEMKPTSQSRVIDFNECTICLGAWDSDGKIKLEECGHCFHSEVC</sequence>
<evidence type="ECO:0000313" key="1">
    <source>
        <dbReference type="EMBL" id="KAK7579809.1"/>
    </source>
</evidence>
<accession>A0AAN9Y0H0</accession>
<dbReference type="EMBL" id="JBBCAQ010000034">
    <property type="protein sequence ID" value="KAK7579809.1"/>
    <property type="molecule type" value="Genomic_DNA"/>
</dbReference>
<proteinExistence type="predicted"/>
<reference evidence="1 2" key="1">
    <citation type="submission" date="2024-03" db="EMBL/GenBank/DDBJ databases">
        <title>Adaptation during the transition from Ophiocordyceps entomopathogen to insect associate is accompanied by gene loss and intensified selection.</title>
        <authorList>
            <person name="Ward C.M."/>
            <person name="Onetto C.A."/>
            <person name="Borneman A.R."/>
        </authorList>
    </citation>
    <scope>NUCLEOTIDE SEQUENCE [LARGE SCALE GENOMIC DNA]</scope>
    <source>
        <strain evidence="1">AWRI1</strain>
        <tissue evidence="1">Single Adult Female</tissue>
    </source>
</reference>
<comment type="caution">
    <text evidence="1">The sequence shown here is derived from an EMBL/GenBank/DDBJ whole genome shotgun (WGS) entry which is preliminary data.</text>
</comment>
<evidence type="ECO:0000313" key="2">
    <source>
        <dbReference type="Proteomes" id="UP001367676"/>
    </source>
</evidence>